<organism evidence="3 4">
    <name type="scientific">Marchantia polymorpha subsp. ruderalis</name>
    <dbReference type="NCBI Taxonomy" id="1480154"/>
    <lineage>
        <taxon>Eukaryota</taxon>
        <taxon>Viridiplantae</taxon>
        <taxon>Streptophyta</taxon>
        <taxon>Embryophyta</taxon>
        <taxon>Marchantiophyta</taxon>
        <taxon>Marchantiopsida</taxon>
        <taxon>Marchantiidae</taxon>
        <taxon>Marchantiales</taxon>
        <taxon>Marchantiaceae</taxon>
        <taxon>Marchantia</taxon>
    </lineage>
</organism>
<dbReference type="InterPro" id="IPR054722">
    <property type="entry name" value="PolX-like_BBD"/>
</dbReference>
<evidence type="ECO:0000256" key="1">
    <source>
        <dbReference type="PROSITE-ProRule" id="PRU00047"/>
    </source>
</evidence>
<gene>
    <name evidence="3" type="ORF">AXG93_1660s1410</name>
</gene>
<evidence type="ECO:0000313" key="3">
    <source>
        <dbReference type="EMBL" id="OAE23382.1"/>
    </source>
</evidence>
<feature type="domain" description="CCHC-type" evidence="2">
    <location>
        <begin position="111"/>
        <end position="125"/>
    </location>
</feature>
<dbReference type="SMART" id="SM00343">
    <property type="entry name" value="ZnF_C2HC"/>
    <property type="match status" value="1"/>
</dbReference>
<dbReference type="GO" id="GO:0003676">
    <property type="term" value="F:nucleic acid binding"/>
    <property type="evidence" value="ECO:0007669"/>
    <property type="project" value="InterPro"/>
</dbReference>
<proteinExistence type="predicted"/>
<keyword evidence="4" id="KW-1185">Reference proteome</keyword>
<dbReference type="Pfam" id="PF22936">
    <property type="entry name" value="Pol_BBD"/>
    <property type="match status" value="1"/>
</dbReference>
<dbReference type="PANTHER" id="PTHR47592:SF27">
    <property type="entry name" value="OS08G0421700 PROTEIN"/>
    <property type="match status" value="1"/>
</dbReference>
<reference evidence="3" key="1">
    <citation type="submission" date="2016-03" db="EMBL/GenBank/DDBJ databases">
        <title>Mechanisms controlling the formation of the plant cell surface in tip-growing cells are functionally conserved among land plants.</title>
        <authorList>
            <person name="Honkanen S."/>
            <person name="Jones V.A."/>
            <person name="Morieri G."/>
            <person name="Champion C."/>
            <person name="Hetherington A.J."/>
            <person name="Kelly S."/>
            <person name="Saint-Marcoux D."/>
            <person name="Proust H."/>
            <person name="Prescott H."/>
            <person name="Dolan L."/>
        </authorList>
    </citation>
    <scope>NUCLEOTIDE SEQUENCE [LARGE SCALE GENOMIC DNA]</scope>
    <source>
        <tissue evidence="3">Whole gametophyte</tissue>
    </source>
</reference>
<dbReference type="SUPFAM" id="SSF57756">
    <property type="entry name" value="Retrovirus zinc finger-like domains"/>
    <property type="match status" value="1"/>
</dbReference>
<accession>A0A176VSR8</accession>
<dbReference type="PROSITE" id="PS50158">
    <property type="entry name" value="ZF_CCHC"/>
    <property type="match status" value="1"/>
</dbReference>
<dbReference type="GO" id="GO:0008270">
    <property type="term" value="F:zinc ion binding"/>
    <property type="evidence" value="ECO:0007669"/>
    <property type="project" value="UniProtKB-KW"/>
</dbReference>
<keyword evidence="1" id="KW-0863">Zinc-finger</keyword>
<evidence type="ECO:0000259" key="2">
    <source>
        <dbReference type="PROSITE" id="PS50158"/>
    </source>
</evidence>
<dbReference type="AlphaFoldDB" id="A0A176VSR8"/>
<dbReference type="PANTHER" id="PTHR47592">
    <property type="entry name" value="PBF68 PROTEIN"/>
    <property type="match status" value="1"/>
</dbReference>
<dbReference type="Pfam" id="PF13976">
    <property type="entry name" value="gag_pre-integrs"/>
    <property type="match status" value="1"/>
</dbReference>
<protein>
    <recommendedName>
        <fullName evidence="2">CCHC-type domain-containing protein</fullName>
    </recommendedName>
</protein>
<dbReference type="InterPro" id="IPR036875">
    <property type="entry name" value="Znf_CCHC_sf"/>
</dbReference>
<sequence length="357" mass="40650">MFQSRSLSLSANIYLKERLFGFKMDQAKSLEANLDEFLKMTIELANSGDKEKLSDENKAIIILNSLPQAYREVKSAINGARTHMENFKSKNHGKPSAKINNRSTNSNADKKCFYCNKMDHLKKDCYSWIKKSKENQASISQGHQDSANFGDGYSDDEVLMASRKLKASEWILDSGCTYHMTHNKHWLSDYQELNEMKVLMSNNHSCLVVGIGSVCIKMVDVVVRILENVRWVPELYINLISIGILDDLDYISKIEQVSMYIAKGATVLKGMKIGGFYYLIGETLYGVASVATTQGHSKATLWHRRLGHISEKGLQLMSNQNLLVKYKVSKLDFCEHCFWQNIRAEISKRKTHVYTST</sequence>
<dbReference type="Pfam" id="PF14223">
    <property type="entry name" value="Retrotran_gag_2"/>
    <property type="match status" value="1"/>
</dbReference>
<dbReference type="EMBL" id="LVLJ01002842">
    <property type="protein sequence ID" value="OAE23382.1"/>
    <property type="molecule type" value="Genomic_DNA"/>
</dbReference>
<evidence type="ECO:0000313" key="4">
    <source>
        <dbReference type="Proteomes" id="UP000077202"/>
    </source>
</evidence>
<dbReference type="InterPro" id="IPR025724">
    <property type="entry name" value="GAG-pre-integrase_dom"/>
</dbReference>
<dbReference type="InterPro" id="IPR001878">
    <property type="entry name" value="Znf_CCHC"/>
</dbReference>
<keyword evidence="1" id="KW-0862">Zinc</keyword>
<keyword evidence="1" id="KW-0479">Metal-binding</keyword>
<comment type="caution">
    <text evidence="3">The sequence shown here is derived from an EMBL/GenBank/DDBJ whole genome shotgun (WGS) entry which is preliminary data.</text>
</comment>
<name>A0A176VSR8_MARPO</name>
<dbReference type="Proteomes" id="UP000077202">
    <property type="component" value="Unassembled WGS sequence"/>
</dbReference>